<evidence type="ECO:0000256" key="4">
    <source>
        <dbReference type="ARBA" id="ARBA00023136"/>
    </source>
</evidence>
<dbReference type="InterPro" id="IPR052337">
    <property type="entry name" value="SAT4-like"/>
</dbReference>
<organism evidence="8 9">
    <name type="scientific">Mycena venus</name>
    <dbReference type="NCBI Taxonomy" id="2733690"/>
    <lineage>
        <taxon>Eukaryota</taxon>
        <taxon>Fungi</taxon>
        <taxon>Dikarya</taxon>
        <taxon>Basidiomycota</taxon>
        <taxon>Agaricomycotina</taxon>
        <taxon>Agaricomycetes</taxon>
        <taxon>Agaricomycetidae</taxon>
        <taxon>Agaricales</taxon>
        <taxon>Marasmiineae</taxon>
        <taxon>Mycenaceae</taxon>
        <taxon>Mycena</taxon>
    </lineage>
</organism>
<gene>
    <name evidence="8" type="ORF">MVEN_00621000</name>
</gene>
<feature type="domain" description="Rhodopsin" evidence="7">
    <location>
        <begin position="33"/>
        <end position="242"/>
    </location>
</feature>
<evidence type="ECO:0000259" key="7">
    <source>
        <dbReference type="Pfam" id="PF20684"/>
    </source>
</evidence>
<protein>
    <recommendedName>
        <fullName evidence="7">Rhodopsin domain-containing protein</fullName>
    </recommendedName>
</protein>
<dbReference type="PANTHER" id="PTHR33048">
    <property type="entry name" value="PTH11-LIKE INTEGRAL MEMBRANE PROTEIN (AFU_ORTHOLOGUE AFUA_5G11245)"/>
    <property type="match status" value="1"/>
</dbReference>
<comment type="caution">
    <text evidence="8">The sequence shown here is derived from an EMBL/GenBank/DDBJ whole genome shotgun (WGS) entry which is preliminary data.</text>
</comment>
<dbReference type="OrthoDB" id="444631at2759"/>
<keyword evidence="3 6" id="KW-1133">Transmembrane helix</keyword>
<evidence type="ECO:0000256" key="1">
    <source>
        <dbReference type="ARBA" id="ARBA00004141"/>
    </source>
</evidence>
<feature type="transmembrane region" description="Helical" evidence="6">
    <location>
        <begin position="116"/>
        <end position="136"/>
    </location>
</feature>
<evidence type="ECO:0000256" key="6">
    <source>
        <dbReference type="SAM" id="Phobius"/>
    </source>
</evidence>
<evidence type="ECO:0000256" key="5">
    <source>
        <dbReference type="ARBA" id="ARBA00038359"/>
    </source>
</evidence>
<dbReference type="Pfam" id="PF20684">
    <property type="entry name" value="Fung_rhodopsin"/>
    <property type="match status" value="1"/>
</dbReference>
<keyword evidence="2 6" id="KW-0812">Transmembrane</keyword>
<comment type="subcellular location">
    <subcellularLocation>
        <location evidence="1">Membrane</location>
        <topology evidence="1">Multi-pass membrane protein</topology>
    </subcellularLocation>
</comment>
<reference evidence="8" key="1">
    <citation type="submission" date="2020-05" db="EMBL/GenBank/DDBJ databases">
        <title>Mycena genomes resolve the evolution of fungal bioluminescence.</title>
        <authorList>
            <person name="Tsai I.J."/>
        </authorList>
    </citation>
    <scope>NUCLEOTIDE SEQUENCE</scope>
    <source>
        <strain evidence="8">CCC161011</strain>
    </source>
</reference>
<accession>A0A8H6YPE6</accession>
<feature type="transmembrane region" description="Helical" evidence="6">
    <location>
        <begin position="17"/>
        <end position="35"/>
    </location>
</feature>
<name>A0A8H6YPE6_9AGAR</name>
<dbReference type="Proteomes" id="UP000620124">
    <property type="component" value="Unassembled WGS sequence"/>
</dbReference>
<dbReference type="EMBL" id="JACAZI010000004">
    <property type="protein sequence ID" value="KAF7362717.1"/>
    <property type="molecule type" value="Genomic_DNA"/>
</dbReference>
<feature type="transmembrane region" description="Helical" evidence="6">
    <location>
        <begin position="47"/>
        <end position="66"/>
    </location>
</feature>
<evidence type="ECO:0000313" key="8">
    <source>
        <dbReference type="EMBL" id="KAF7362717.1"/>
    </source>
</evidence>
<feature type="transmembrane region" description="Helical" evidence="6">
    <location>
        <begin position="156"/>
        <end position="181"/>
    </location>
</feature>
<sequence length="336" mass="37395">MDIATVDANDPCLQLKITSALCGFFALGATIYRLYKRRSKLWADDAWALFASVTLIIQVVSVFMHLPLPKNLSKTTRIALSYLMGTTYYSIVWASRLSILFSIVRIDPSVERRRRLFWIAAAFVATALLLLGQLLWVCETDSSWKNKKNPQCELPLQVAICQIVTGVISDLILLFAPLPLFRTLLNKSLGHKLTLIFSTCVATTIASLFHAAFILRDYDIKISISAIVEGCLSLIVANIPVIVTTTIDIVGDQEDQIRTVQFSTIFWSSEAQTTGTMQLHTIDEERPDAVKLSYAKTTEDTPSCNQIDLPMSQRTVVDRLSPTKPVVVSVDPILPI</sequence>
<proteinExistence type="inferred from homology"/>
<keyword evidence="9" id="KW-1185">Reference proteome</keyword>
<feature type="transmembrane region" description="Helical" evidence="6">
    <location>
        <begin position="86"/>
        <end position="104"/>
    </location>
</feature>
<keyword evidence="4 6" id="KW-0472">Membrane</keyword>
<comment type="similarity">
    <text evidence="5">Belongs to the SAT4 family.</text>
</comment>
<dbReference type="PANTHER" id="PTHR33048:SF19">
    <property type="entry name" value="MEMBRANE PROTEIN PTH11-LIKE, PUTATIVE (AFU_ORTHOLOGUE AFUA_1G14080)-RELATED"/>
    <property type="match status" value="1"/>
</dbReference>
<evidence type="ECO:0000313" key="9">
    <source>
        <dbReference type="Proteomes" id="UP000620124"/>
    </source>
</evidence>
<dbReference type="GO" id="GO:0016020">
    <property type="term" value="C:membrane"/>
    <property type="evidence" value="ECO:0007669"/>
    <property type="project" value="UniProtKB-SubCell"/>
</dbReference>
<feature type="transmembrane region" description="Helical" evidence="6">
    <location>
        <begin position="193"/>
        <end position="215"/>
    </location>
</feature>
<dbReference type="InterPro" id="IPR049326">
    <property type="entry name" value="Rhodopsin_dom_fungi"/>
</dbReference>
<dbReference type="AlphaFoldDB" id="A0A8H6YPE6"/>
<evidence type="ECO:0000256" key="3">
    <source>
        <dbReference type="ARBA" id="ARBA00022989"/>
    </source>
</evidence>
<evidence type="ECO:0000256" key="2">
    <source>
        <dbReference type="ARBA" id="ARBA00022692"/>
    </source>
</evidence>